<feature type="compositionally biased region" description="Basic and acidic residues" evidence="1">
    <location>
        <begin position="589"/>
        <end position="598"/>
    </location>
</feature>
<feature type="region of interest" description="Disordered" evidence="1">
    <location>
        <begin position="264"/>
        <end position="478"/>
    </location>
</feature>
<proteinExistence type="predicted"/>
<reference evidence="3" key="1">
    <citation type="journal article" date="2020" name="Stud. Mycol.">
        <title>101 Dothideomycetes genomes: a test case for predicting lifestyles and emergence of pathogens.</title>
        <authorList>
            <person name="Haridas S."/>
            <person name="Albert R."/>
            <person name="Binder M."/>
            <person name="Bloem J."/>
            <person name="Labutti K."/>
            <person name="Salamov A."/>
            <person name="Andreopoulos B."/>
            <person name="Baker S."/>
            <person name="Barry K."/>
            <person name="Bills G."/>
            <person name="Bluhm B."/>
            <person name="Cannon C."/>
            <person name="Castanera R."/>
            <person name="Culley D."/>
            <person name="Daum C."/>
            <person name="Ezra D."/>
            <person name="Gonzalez J."/>
            <person name="Henrissat B."/>
            <person name="Kuo A."/>
            <person name="Liang C."/>
            <person name="Lipzen A."/>
            <person name="Lutzoni F."/>
            <person name="Magnuson J."/>
            <person name="Mondo S."/>
            <person name="Nolan M."/>
            <person name="Ohm R."/>
            <person name="Pangilinan J."/>
            <person name="Park H.-J."/>
            <person name="Ramirez L."/>
            <person name="Alfaro M."/>
            <person name="Sun H."/>
            <person name="Tritt A."/>
            <person name="Yoshinaga Y."/>
            <person name="Zwiers L.-H."/>
            <person name="Turgeon B."/>
            <person name="Goodwin S."/>
            <person name="Spatafora J."/>
            <person name="Crous P."/>
            <person name="Grigoriev I."/>
        </authorList>
    </citation>
    <scope>NUCLEOTIDE SEQUENCE</scope>
    <source>
        <strain evidence="3">CBS 675.92</strain>
    </source>
</reference>
<keyword evidence="2" id="KW-1133">Transmembrane helix</keyword>
<name>A0A6A5TES4_9PLEO</name>
<protein>
    <submittedName>
        <fullName evidence="3">Uncharacterized protein</fullName>
    </submittedName>
</protein>
<keyword evidence="2" id="KW-0472">Membrane</keyword>
<feature type="compositionally biased region" description="Polar residues" evidence="1">
    <location>
        <begin position="352"/>
        <end position="369"/>
    </location>
</feature>
<dbReference type="OrthoDB" id="3801332at2759"/>
<feature type="compositionally biased region" description="Basic and acidic residues" evidence="1">
    <location>
        <begin position="264"/>
        <end position="274"/>
    </location>
</feature>
<feature type="compositionally biased region" description="Basic and acidic residues" evidence="1">
    <location>
        <begin position="385"/>
        <end position="416"/>
    </location>
</feature>
<feature type="compositionally biased region" description="Basic and acidic residues" evidence="1">
    <location>
        <begin position="423"/>
        <end position="475"/>
    </location>
</feature>
<evidence type="ECO:0000256" key="1">
    <source>
        <dbReference type="SAM" id="MobiDB-lite"/>
    </source>
</evidence>
<feature type="transmembrane region" description="Helical" evidence="2">
    <location>
        <begin position="101"/>
        <end position="120"/>
    </location>
</feature>
<accession>A0A6A5TES4</accession>
<feature type="region of interest" description="Disordered" evidence="1">
    <location>
        <begin position="579"/>
        <end position="598"/>
    </location>
</feature>
<dbReference type="Proteomes" id="UP000800035">
    <property type="component" value="Unassembled WGS sequence"/>
</dbReference>
<evidence type="ECO:0000313" key="4">
    <source>
        <dbReference type="Proteomes" id="UP000800035"/>
    </source>
</evidence>
<evidence type="ECO:0000313" key="3">
    <source>
        <dbReference type="EMBL" id="KAF1950604.1"/>
    </source>
</evidence>
<gene>
    <name evidence="3" type="ORF">CC80DRAFT_576933</name>
</gene>
<dbReference type="AlphaFoldDB" id="A0A6A5TES4"/>
<evidence type="ECO:0000256" key="2">
    <source>
        <dbReference type="SAM" id="Phobius"/>
    </source>
</evidence>
<feature type="transmembrane region" description="Helical" evidence="2">
    <location>
        <begin position="132"/>
        <end position="150"/>
    </location>
</feature>
<dbReference type="EMBL" id="ML977024">
    <property type="protein sequence ID" value="KAF1950604.1"/>
    <property type="molecule type" value="Genomic_DNA"/>
</dbReference>
<keyword evidence="4" id="KW-1185">Reference proteome</keyword>
<organism evidence="3 4">
    <name type="scientific">Byssothecium circinans</name>
    <dbReference type="NCBI Taxonomy" id="147558"/>
    <lineage>
        <taxon>Eukaryota</taxon>
        <taxon>Fungi</taxon>
        <taxon>Dikarya</taxon>
        <taxon>Ascomycota</taxon>
        <taxon>Pezizomycotina</taxon>
        <taxon>Dothideomycetes</taxon>
        <taxon>Pleosporomycetidae</taxon>
        <taxon>Pleosporales</taxon>
        <taxon>Massarineae</taxon>
        <taxon>Massarinaceae</taxon>
        <taxon>Byssothecium</taxon>
    </lineage>
</organism>
<sequence length="598" mass="66755">MFIRTRSLVYDHSVQYAGNALFEPFATATAWQITLPATKQTKSLTNVSWRAVAVNKCMQKQPPAILTAMNSILMATTLSPQDVRRVFLAAILPLYMRHTTFLRIVCAVGVAVAAVCVSIGLGKKEKAFERELIVPLVVAAAWSFISARLADYLLAGGWQRLLLTYVIAFDSLFDLLPDALMPDLEADLLSLRSRSCQQNDPLTFNLPIICAAAVSSMLVPQYHARSAGKLVLCTTVVFACSAVISQRGVALVLWGDRRAEGFTKRDDVKKKAVSDKATNTDGEMAQDCGTETRRSSHHRRKPSSSSKEARRPEVMDDADSSTGNALKSSPPPPPPLPVITVTDLDPLPWTDKPTSMSPAGKRSGTTNVWNRKANPTYDPRNLYPVDHRSKLRAEQRRHEKERKLRKEREREAKQVEEEQANMVKEKAARRERKSKEQDREVKVKEANAKVKEDEQIKRLKYDATRKEKKEKEEGSPGKSKLWVSFLGRKSVDECIPSPETKRSKDTIRTRRAELKVRYGDALNRARRGGQGGVLKGVVKEIGELGVESEKEAPREVGGSRKGMEVSRTMLTKTIIDWDAGWDPSSYRQGDGEGEARLK</sequence>
<keyword evidence="2" id="KW-0812">Transmembrane</keyword>